<dbReference type="Gene3D" id="1.10.1450.10">
    <property type="entry name" value="Tetraspanin"/>
    <property type="match status" value="1"/>
</dbReference>
<reference evidence="6" key="1">
    <citation type="submission" date="2022-01" db="UniProtKB">
        <authorList>
            <consortium name="EnsemblMetazoa"/>
        </authorList>
    </citation>
    <scope>IDENTIFICATION</scope>
</reference>
<accession>A0A8I6R8V0</accession>
<name>A0A8I6R8V0_CIMLE</name>
<comment type="subcellular location">
    <subcellularLocation>
        <location evidence="1">Membrane</location>
        <topology evidence="1">Multi-pass membrane protein</topology>
    </subcellularLocation>
</comment>
<evidence type="ECO:0000313" key="6">
    <source>
        <dbReference type="EnsemblMetazoa" id="XP_014240683.1"/>
    </source>
</evidence>
<keyword evidence="7" id="KW-1185">Reference proteome</keyword>
<evidence type="ECO:0000256" key="2">
    <source>
        <dbReference type="ARBA" id="ARBA00022692"/>
    </source>
</evidence>
<sequence>MYLLIATIANGVLGITMIVLGAKKMCQALILDPFVCDPAHVVRAFISLGIILVGMSIVGIVGLITYSEPWIQIYACLMLALAVIQIITGGIIFHRMKGIRTALNNGLEEKFQAYAQHKSEIDKLQSTFLCCGLSDGEKWNNTDLPSSCCGRETGICSPSSAFNSSCSDKVGNVVEEGFYFRSLRTLYESHHAVEEDVTRKPKTINQHLERSFFHSRKS</sequence>
<evidence type="ECO:0000256" key="4">
    <source>
        <dbReference type="ARBA" id="ARBA00023136"/>
    </source>
</evidence>
<evidence type="ECO:0000256" key="5">
    <source>
        <dbReference type="SAM" id="Phobius"/>
    </source>
</evidence>
<dbReference type="Proteomes" id="UP000494040">
    <property type="component" value="Unassembled WGS sequence"/>
</dbReference>
<evidence type="ECO:0008006" key="8">
    <source>
        <dbReference type="Google" id="ProtNLM"/>
    </source>
</evidence>
<dbReference type="OMA" id="QNEKECC"/>
<keyword evidence="4 5" id="KW-0472">Membrane</keyword>
<feature type="transmembrane region" description="Helical" evidence="5">
    <location>
        <begin position="71"/>
        <end position="93"/>
    </location>
</feature>
<evidence type="ECO:0000256" key="1">
    <source>
        <dbReference type="ARBA" id="ARBA00004141"/>
    </source>
</evidence>
<feature type="transmembrane region" description="Helical" evidence="5">
    <location>
        <begin position="44"/>
        <end position="65"/>
    </location>
</feature>
<dbReference type="SUPFAM" id="SSF48652">
    <property type="entry name" value="Tetraspanin"/>
    <property type="match status" value="1"/>
</dbReference>
<dbReference type="Pfam" id="PF00335">
    <property type="entry name" value="Tetraspanin"/>
    <property type="match status" value="1"/>
</dbReference>
<dbReference type="GO" id="GO:0016020">
    <property type="term" value="C:membrane"/>
    <property type="evidence" value="ECO:0007669"/>
    <property type="project" value="UniProtKB-SubCell"/>
</dbReference>
<dbReference type="KEGG" id="clec:106661657"/>
<proteinExistence type="predicted"/>
<dbReference type="RefSeq" id="XP_014240683.1">
    <property type="nucleotide sequence ID" value="XM_014385197.1"/>
</dbReference>
<dbReference type="InterPro" id="IPR018499">
    <property type="entry name" value="Tetraspanin/Peripherin"/>
</dbReference>
<keyword evidence="2 5" id="KW-0812">Transmembrane</keyword>
<dbReference type="OrthoDB" id="9836210at2759"/>
<dbReference type="EnsemblMetazoa" id="XM_014385197.1">
    <property type="protein sequence ID" value="XP_014240683.1"/>
    <property type="gene ID" value="LOC106661657"/>
</dbReference>
<dbReference type="AlphaFoldDB" id="A0A8I6R8V0"/>
<keyword evidence="3 5" id="KW-1133">Transmembrane helix</keyword>
<dbReference type="PANTHER" id="PTHR19282">
    <property type="entry name" value="TETRASPANIN"/>
    <property type="match status" value="1"/>
</dbReference>
<dbReference type="CDD" id="cd03127">
    <property type="entry name" value="tetraspanin_LEL"/>
    <property type="match status" value="1"/>
</dbReference>
<organism evidence="6 7">
    <name type="scientific">Cimex lectularius</name>
    <name type="common">Bed bug</name>
    <name type="synonym">Acanthia lectularia</name>
    <dbReference type="NCBI Taxonomy" id="79782"/>
    <lineage>
        <taxon>Eukaryota</taxon>
        <taxon>Metazoa</taxon>
        <taxon>Ecdysozoa</taxon>
        <taxon>Arthropoda</taxon>
        <taxon>Hexapoda</taxon>
        <taxon>Insecta</taxon>
        <taxon>Pterygota</taxon>
        <taxon>Neoptera</taxon>
        <taxon>Paraneoptera</taxon>
        <taxon>Hemiptera</taxon>
        <taxon>Heteroptera</taxon>
        <taxon>Panheteroptera</taxon>
        <taxon>Cimicomorpha</taxon>
        <taxon>Cimicidae</taxon>
        <taxon>Cimex</taxon>
    </lineage>
</organism>
<evidence type="ECO:0000313" key="7">
    <source>
        <dbReference type="Proteomes" id="UP000494040"/>
    </source>
</evidence>
<protein>
    <recommendedName>
        <fullName evidence="8">Tetraspanin</fullName>
    </recommendedName>
</protein>
<evidence type="ECO:0000256" key="3">
    <source>
        <dbReference type="ARBA" id="ARBA00022989"/>
    </source>
</evidence>
<dbReference type="InterPro" id="IPR008952">
    <property type="entry name" value="Tetraspanin_EC2_sf"/>
</dbReference>
<dbReference type="GeneID" id="106661657"/>
<feature type="transmembrane region" description="Helical" evidence="5">
    <location>
        <begin position="6"/>
        <end position="23"/>
    </location>
</feature>